<keyword evidence="3" id="KW-0804">Transcription</keyword>
<keyword evidence="1" id="KW-0805">Transcription regulation</keyword>
<evidence type="ECO:0000256" key="3">
    <source>
        <dbReference type="ARBA" id="ARBA00023163"/>
    </source>
</evidence>
<dbReference type="PROSITE" id="PS01124">
    <property type="entry name" value="HTH_ARAC_FAMILY_2"/>
    <property type="match status" value="1"/>
</dbReference>
<keyword evidence="2" id="KW-0238">DNA-binding</keyword>
<dbReference type="GO" id="GO:0043565">
    <property type="term" value="F:sequence-specific DNA binding"/>
    <property type="evidence" value="ECO:0007669"/>
    <property type="project" value="InterPro"/>
</dbReference>
<dbReference type="InterPro" id="IPR050204">
    <property type="entry name" value="AraC_XylS_family_regulators"/>
</dbReference>
<proteinExistence type="predicted"/>
<keyword evidence="6" id="KW-1185">Reference proteome</keyword>
<dbReference type="InterPro" id="IPR009057">
    <property type="entry name" value="Homeodomain-like_sf"/>
</dbReference>
<evidence type="ECO:0000259" key="4">
    <source>
        <dbReference type="PROSITE" id="PS01124"/>
    </source>
</evidence>
<evidence type="ECO:0000313" key="6">
    <source>
        <dbReference type="Proteomes" id="UP000220133"/>
    </source>
</evidence>
<evidence type="ECO:0000313" key="5">
    <source>
        <dbReference type="EMBL" id="ATL49700.1"/>
    </source>
</evidence>
<evidence type="ECO:0000256" key="2">
    <source>
        <dbReference type="ARBA" id="ARBA00023125"/>
    </source>
</evidence>
<dbReference type="KEGG" id="cbae:COR50_02070"/>
<dbReference type="PANTHER" id="PTHR46796">
    <property type="entry name" value="HTH-TYPE TRANSCRIPTIONAL ACTIVATOR RHAS-RELATED"/>
    <property type="match status" value="1"/>
</dbReference>
<dbReference type="RefSeq" id="WP_098196067.1">
    <property type="nucleotide sequence ID" value="NZ_CP023777.1"/>
</dbReference>
<protein>
    <submittedName>
        <fullName evidence="5">AraC family transcriptional regulator</fullName>
    </submittedName>
</protein>
<accession>A0A291R0G9</accession>
<dbReference type="Pfam" id="PF20240">
    <property type="entry name" value="DUF6597"/>
    <property type="match status" value="1"/>
</dbReference>
<dbReference type="Proteomes" id="UP000220133">
    <property type="component" value="Chromosome"/>
</dbReference>
<evidence type="ECO:0000256" key="1">
    <source>
        <dbReference type="ARBA" id="ARBA00023015"/>
    </source>
</evidence>
<feature type="domain" description="HTH araC/xylS-type" evidence="4">
    <location>
        <begin position="139"/>
        <end position="259"/>
    </location>
</feature>
<dbReference type="PANTHER" id="PTHR46796:SF13">
    <property type="entry name" value="HTH-TYPE TRANSCRIPTIONAL ACTIVATOR RHAS"/>
    <property type="match status" value="1"/>
</dbReference>
<dbReference type="SMART" id="SM00342">
    <property type="entry name" value="HTH_ARAC"/>
    <property type="match status" value="1"/>
</dbReference>
<dbReference type="EMBL" id="CP023777">
    <property type="protein sequence ID" value="ATL49700.1"/>
    <property type="molecule type" value="Genomic_DNA"/>
</dbReference>
<organism evidence="5 6">
    <name type="scientific">Chitinophaga caeni</name>
    <dbReference type="NCBI Taxonomy" id="2029983"/>
    <lineage>
        <taxon>Bacteria</taxon>
        <taxon>Pseudomonadati</taxon>
        <taxon>Bacteroidota</taxon>
        <taxon>Chitinophagia</taxon>
        <taxon>Chitinophagales</taxon>
        <taxon>Chitinophagaceae</taxon>
        <taxon>Chitinophaga</taxon>
    </lineage>
</organism>
<reference evidence="5 6" key="1">
    <citation type="submission" date="2017-10" db="EMBL/GenBank/DDBJ databases">
        <title>Paenichitinophaga pekingensis gen. nov., sp. nov., isolated from activated sludge.</title>
        <authorList>
            <person name="Jin D."/>
            <person name="Kong X."/>
            <person name="Deng Y."/>
            <person name="Bai Z."/>
        </authorList>
    </citation>
    <scope>NUCLEOTIDE SEQUENCE [LARGE SCALE GENOMIC DNA]</scope>
    <source>
        <strain evidence="5 6">13</strain>
    </source>
</reference>
<sequence>MHYSMIPAPAALQKYIKHFWVLEGNVAAPQTPSSFRTLADGTPGFIFQNRDRGTLYQFDKKLPGTFLYGQATRAASIQIEGDFDTVGIFFQPYGLKAIFGIDAGELTDDCQEFNPYQAAMNDSLAGILQAATSREVRIHRLISYIEEQIVRQRKKQDAAIMYAAEKIWMLKGNIDLHELRAELFLTERSFERKFKQYIGLPPKMFARIAKFQSSLHYLRTANFDKLSDIAYLHDYTDQSHFIRNFKEFAGCSPLQLQQLQETVMDSSVTGTL</sequence>
<dbReference type="InterPro" id="IPR018060">
    <property type="entry name" value="HTH_AraC"/>
</dbReference>
<dbReference type="SUPFAM" id="SSF46689">
    <property type="entry name" value="Homeodomain-like"/>
    <property type="match status" value="1"/>
</dbReference>
<dbReference type="AlphaFoldDB" id="A0A291R0G9"/>
<dbReference type="OrthoDB" id="323290at2"/>
<dbReference type="Pfam" id="PF12833">
    <property type="entry name" value="HTH_18"/>
    <property type="match status" value="1"/>
</dbReference>
<dbReference type="InterPro" id="IPR046532">
    <property type="entry name" value="DUF6597"/>
</dbReference>
<name>A0A291R0G9_9BACT</name>
<dbReference type="GO" id="GO:0003700">
    <property type="term" value="F:DNA-binding transcription factor activity"/>
    <property type="evidence" value="ECO:0007669"/>
    <property type="project" value="InterPro"/>
</dbReference>
<dbReference type="Gene3D" id="1.10.10.60">
    <property type="entry name" value="Homeodomain-like"/>
    <property type="match status" value="1"/>
</dbReference>
<gene>
    <name evidence="5" type="ORF">COR50_02070</name>
</gene>